<evidence type="ECO:0000313" key="3">
    <source>
        <dbReference type="Proteomes" id="UP001488805"/>
    </source>
</evidence>
<feature type="compositionally biased region" description="Basic and acidic residues" evidence="1">
    <location>
        <begin position="16"/>
        <end position="26"/>
    </location>
</feature>
<evidence type="ECO:0000313" key="2">
    <source>
        <dbReference type="EMBL" id="KAK9532912.1"/>
    </source>
</evidence>
<gene>
    <name evidence="2" type="ORF">VZT92_010273</name>
</gene>
<sequence>MCHPAAKQSGATAEPPWHRSAEELRLRAKPQRCKEGPQTMWGESGCKKGMRLRSRWPAALGGPGWRPENQQAASRGRLSLGQQRLCLQLQVTSATQTQNAHHC</sequence>
<organism evidence="2 3">
    <name type="scientific">Zoarces viviparus</name>
    <name type="common">Viviparous eelpout</name>
    <name type="synonym">Blennius viviparus</name>
    <dbReference type="NCBI Taxonomy" id="48416"/>
    <lineage>
        <taxon>Eukaryota</taxon>
        <taxon>Metazoa</taxon>
        <taxon>Chordata</taxon>
        <taxon>Craniata</taxon>
        <taxon>Vertebrata</taxon>
        <taxon>Euteleostomi</taxon>
        <taxon>Actinopterygii</taxon>
        <taxon>Neopterygii</taxon>
        <taxon>Teleostei</taxon>
        <taxon>Neoteleostei</taxon>
        <taxon>Acanthomorphata</taxon>
        <taxon>Eupercaria</taxon>
        <taxon>Perciformes</taxon>
        <taxon>Cottioidei</taxon>
        <taxon>Zoarcales</taxon>
        <taxon>Zoarcidae</taxon>
        <taxon>Zoarcinae</taxon>
        <taxon>Zoarces</taxon>
    </lineage>
</organism>
<feature type="region of interest" description="Disordered" evidence="1">
    <location>
        <begin position="1"/>
        <end position="26"/>
    </location>
</feature>
<dbReference type="Proteomes" id="UP001488805">
    <property type="component" value="Unassembled WGS sequence"/>
</dbReference>
<dbReference type="EMBL" id="JBCEZU010000078">
    <property type="protein sequence ID" value="KAK9532912.1"/>
    <property type="molecule type" value="Genomic_DNA"/>
</dbReference>
<evidence type="ECO:0000256" key="1">
    <source>
        <dbReference type="SAM" id="MobiDB-lite"/>
    </source>
</evidence>
<dbReference type="AlphaFoldDB" id="A0AAW1FE25"/>
<name>A0AAW1FE25_ZOAVI</name>
<reference evidence="2 3" key="1">
    <citation type="journal article" date="2024" name="Genome Biol. Evol.">
        <title>Chromosome-level genome assembly of the viviparous eelpout Zoarces viviparus.</title>
        <authorList>
            <person name="Fuhrmann N."/>
            <person name="Brasseur M.V."/>
            <person name="Bakowski C.E."/>
            <person name="Podsiadlowski L."/>
            <person name="Prost S."/>
            <person name="Krehenwinkel H."/>
            <person name="Mayer C."/>
        </authorList>
    </citation>
    <scope>NUCLEOTIDE SEQUENCE [LARGE SCALE GENOMIC DNA]</scope>
    <source>
        <strain evidence="2">NO-MEL_2022_Ind0_liver</strain>
    </source>
</reference>
<protein>
    <submittedName>
        <fullName evidence="2">Uncharacterized protein</fullName>
    </submittedName>
</protein>
<keyword evidence="3" id="KW-1185">Reference proteome</keyword>
<proteinExistence type="predicted"/>
<accession>A0AAW1FE25</accession>
<comment type="caution">
    <text evidence="2">The sequence shown here is derived from an EMBL/GenBank/DDBJ whole genome shotgun (WGS) entry which is preliminary data.</text>
</comment>